<dbReference type="Pfam" id="PF07687">
    <property type="entry name" value="M20_dimer"/>
    <property type="match status" value="1"/>
</dbReference>
<feature type="binding site" evidence="3">
    <location>
        <position position="124"/>
    </location>
    <ligand>
        <name>Zn(2+)</name>
        <dbReference type="ChEBI" id="CHEBI:29105"/>
        <label>2</label>
    </ligand>
</feature>
<dbReference type="eggNOG" id="COG0624">
    <property type="taxonomic scope" value="Bacteria"/>
</dbReference>
<dbReference type="Gene3D" id="3.40.630.10">
    <property type="entry name" value="Zn peptidases"/>
    <property type="match status" value="1"/>
</dbReference>
<dbReference type="PIRSF" id="PIRSF001235">
    <property type="entry name" value="Amidase_carbamoylase"/>
    <property type="match status" value="1"/>
</dbReference>
<dbReference type="PANTHER" id="PTHR32494">
    <property type="entry name" value="ALLANTOATE DEIMINASE-RELATED"/>
    <property type="match status" value="1"/>
</dbReference>
<evidence type="ECO:0000256" key="3">
    <source>
        <dbReference type="PIRSR" id="PIRSR001235-1"/>
    </source>
</evidence>
<organism evidence="6 7">
    <name type="scientific">Leuconostoc kimchii (strain IMSNU 11154 / KCTC 2386 / IH25)</name>
    <dbReference type="NCBI Taxonomy" id="762051"/>
    <lineage>
        <taxon>Bacteria</taxon>
        <taxon>Bacillati</taxon>
        <taxon>Bacillota</taxon>
        <taxon>Bacilli</taxon>
        <taxon>Lactobacillales</taxon>
        <taxon>Lactobacillaceae</taxon>
        <taxon>Leuconostoc</taxon>
    </lineage>
</organism>
<dbReference type="EMBL" id="CP001758">
    <property type="protein sequence ID" value="ADG40348.1"/>
    <property type="molecule type" value="Genomic_DNA"/>
</dbReference>
<evidence type="ECO:0000256" key="4">
    <source>
        <dbReference type="PIRSR" id="PIRSR001235-2"/>
    </source>
</evidence>
<feature type="binding site" evidence="3">
    <location>
        <position position="89"/>
    </location>
    <ligand>
        <name>Zn(2+)</name>
        <dbReference type="ChEBI" id="CHEBI:29105"/>
        <label>2</label>
    </ligand>
</feature>
<feature type="binding site" evidence="4">
    <location>
        <position position="213"/>
    </location>
    <ligand>
        <name>allantoate</name>
        <dbReference type="ChEBI" id="CHEBI:17536"/>
    </ligand>
</feature>
<dbReference type="InterPro" id="IPR010158">
    <property type="entry name" value="Amidase_Cbmase"/>
</dbReference>
<proteinExistence type="inferred from homology"/>
<evidence type="ECO:0000256" key="1">
    <source>
        <dbReference type="ARBA" id="ARBA00006153"/>
    </source>
</evidence>
<dbReference type="PATRIC" id="fig|762051.18.peg.814"/>
<dbReference type="OrthoDB" id="9808195at2"/>
<feature type="binding site" evidence="4">
    <location>
        <position position="285"/>
    </location>
    <ligand>
        <name>allantoate</name>
        <dbReference type="ChEBI" id="CHEBI:17536"/>
    </ligand>
</feature>
<sequence length="401" mass="44538">MIDKKLVTLLHEFKQIGLTSMGGVTRCVYDDNWILAQKKYVKIANDYGLYCFCDKMGTIYAATSDHISHKSVILTGSHMDTVINGGWLDGIYGVLSSVLAVGQLLQKFGAPKIPLCAVSFSEEEGSRFDTTFTGSRYLTHQLSRGVFDLKDSIGIIFDEERQKRVTELSQVTPIRTPDFKIRSYIELHIEQGNLLEQSHTNIAVVTDIVGQKRLLITTNGISNHAGTTQMFGRADAMQRAVDLMTQIYSSLGMMKGVRFTIGKIIAFPNVANVIPEKVDITLDIRHIDQHVLDDAFEKVIKITDAVGATYRLTTNVEATPMDNQLQQQVINSIKQEKLVGERLFSGAGHDAQVIANSKIPSVMIFVPSKNGMSHVPQEDTAESDLLAGQHVLQRLLYELAY</sequence>
<keyword evidence="2 6" id="KW-0378">Hydrolase</keyword>
<gene>
    <name evidence="6" type="ordered locus">LKI_04030</name>
</gene>
<comment type="similarity">
    <text evidence="1">Belongs to the peptidase M20 family.</text>
</comment>
<keyword evidence="3" id="KW-0862">Zinc</keyword>
<dbReference type="InterPro" id="IPR002933">
    <property type="entry name" value="Peptidase_M20"/>
</dbReference>
<dbReference type="PANTHER" id="PTHR32494:SF5">
    <property type="entry name" value="ALLANTOATE AMIDOHYDROLASE"/>
    <property type="match status" value="1"/>
</dbReference>
<feature type="binding site" evidence="4">
    <location>
        <position position="272"/>
    </location>
    <ligand>
        <name>allantoate</name>
        <dbReference type="ChEBI" id="CHEBI:17536"/>
    </ligand>
</feature>
<dbReference type="GO" id="GO:0016813">
    <property type="term" value="F:hydrolase activity, acting on carbon-nitrogen (but not peptide) bonds, in linear amidines"/>
    <property type="evidence" value="ECO:0007669"/>
    <property type="project" value="InterPro"/>
</dbReference>
<reference evidence="6 7" key="1">
    <citation type="journal article" date="2010" name="J. Bacteriol.">
        <title>Complete genome sequence analysis of Leuconostoc kimchii IMSNU 11154.</title>
        <authorList>
            <person name="Oh H.M."/>
            <person name="Cho Y.J."/>
            <person name="Kim B.K."/>
            <person name="Roe J.H."/>
            <person name="Kang S.O."/>
            <person name="Nahm B.H."/>
            <person name="Jeong G."/>
            <person name="Han H.U."/>
            <person name="Chun J."/>
        </authorList>
    </citation>
    <scope>NUCLEOTIDE SEQUENCE [LARGE SCALE GENOMIC DNA]</scope>
    <source>
        <strain evidence="7">IMSNU 11154 / KCTC 2386 / IH25</strain>
    </source>
</reference>
<evidence type="ECO:0000313" key="6">
    <source>
        <dbReference type="EMBL" id="ADG40348.1"/>
    </source>
</evidence>
<dbReference type="STRING" id="762051.LKI_04030"/>
<dbReference type="InterPro" id="IPR011650">
    <property type="entry name" value="Peptidase_M20_dimer"/>
</dbReference>
<dbReference type="Gene3D" id="3.30.70.360">
    <property type="match status" value="1"/>
</dbReference>
<dbReference type="RefSeq" id="WP_013102944.1">
    <property type="nucleotide sequence ID" value="NC_014136.1"/>
</dbReference>
<name>D5T249_LEUKI</name>
<evidence type="ECO:0000259" key="5">
    <source>
        <dbReference type="Pfam" id="PF07687"/>
    </source>
</evidence>
<comment type="cofactor">
    <cofactor evidence="3">
        <name>Zn(2+)</name>
        <dbReference type="ChEBI" id="CHEBI:29105"/>
    </cofactor>
    <text evidence="3">Binds 2 Zn(2+) ions per subunit.</text>
</comment>
<evidence type="ECO:0000313" key="7">
    <source>
        <dbReference type="Proteomes" id="UP000002362"/>
    </source>
</evidence>
<keyword evidence="3" id="KW-0479">Metal-binding</keyword>
<dbReference type="SUPFAM" id="SSF55031">
    <property type="entry name" value="Bacterial exopeptidase dimerisation domain"/>
    <property type="match status" value="1"/>
</dbReference>
<feature type="binding site" evidence="3">
    <location>
        <position position="374"/>
    </location>
    <ligand>
        <name>Zn(2+)</name>
        <dbReference type="ChEBI" id="CHEBI:29105"/>
        <label>2</label>
    </ligand>
</feature>
<dbReference type="InterPro" id="IPR036264">
    <property type="entry name" value="Bact_exopeptidase_dim_dom"/>
</dbReference>
<dbReference type="HOGENOM" id="CLU_024588_6_0_9"/>
<evidence type="ECO:0000256" key="2">
    <source>
        <dbReference type="ARBA" id="ARBA00022801"/>
    </source>
</evidence>
<dbReference type="GO" id="GO:0046872">
    <property type="term" value="F:metal ion binding"/>
    <property type="evidence" value="ECO:0007669"/>
    <property type="project" value="UniProtKB-KW"/>
</dbReference>
<protein>
    <submittedName>
        <fullName evidence="6">N-carbamoyl-L-amino acid amidohydrolase</fullName>
    </submittedName>
</protein>
<dbReference type="SUPFAM" id="SSF53187">
    <property type="entry name" value="Zn-dependent exopeptidases"/>
    <property type="match status" value="1"/>
</dbReference>
<dbReference type="AlphaFoldDB" id="D5T249"/>
<feature type="binding site" evidence="3">
    <location>
        <position position="78"/>
    </location>
    <ligand>
        <name>Zn(2+)</name>
        <dbReference type="ChEBI" id="CHEBI:29105"/>
        <label>1</label>
    </ligand>
</feature>
<dbReference type="Proteomes" id="UP000002362">
    <property type="component" value="Chromosome"/>
</dbReference>
<feature type="binding site" evidence="3">
    <location>
        <position position="89"/>
    </location>
    <ligand>
        <name>Zn(2+)</name>
        <dbReference type="ChEBI" id="CHEBI:29105"/>
        <label>1</label>
    </ligand>
</feature>
<dbReference type="KEGG" id="lki:LKI_04030"/>
<feature type="domain" description="Peptidase M20 dimerisation" evidence="5">
    <location>
        <begin position="211"/>
        <end position="307"/>
    </location>
</feature>
<accession>D5T249</accession>
<dbReference type="NCBIfam" id="TIGR01879">
    <property type="entry name" value="hydantase"/>
    <property type="match status" value="1"/>
</dbReference>
<dbReference type="Pfam" id="PF01546">
    <property type="entry name" value="Peptidase_M20"/>
    <property type="match status" value="1"/>
</dbReference>
<feature type="binding site" evidence="3">
    <location>
        <position position="188"/>
    </location>
    <ligand>
        <name>Zn(2+)</name>
        <dbReference type="ChEBI" id="CHEBI:29105"/>
        <label>1</label>
    </ligand>
</feature>